<evidence type="ECO:0000313" key="3">
    <source>
        <dbReference type="Proteomes" id="UP001153269"/>
    </source>
</evidence>
<feature type="domain" description="C2H2-type" evidence="1">
    <location>
        <begin position="102"/>
        <end position="126"/>
    </location>
</feature>
<evidence type="ECO:0000259" key="1">
    <source>
        <dbReference type="PROSITE" id="PS00028"/>
    </source>
</evidence>
<protein>
    <recommendedName>
        <fullName evidence="1">C2H2-type domain-containing protein</fullName>
    </recommendedName>
</protein>
<gene>
    <name evidence="2" type="ORF">PLEPLA_LOCUS21212</name>
</gene>
<evidence type="ECO:0000313" key="2">
    <source>
        <dbReference type="EMBL" id="CAB1433124.1"/>
    </source>
</evidence>
<dbReference type="AlphaFoldDB" id="A0A9N7UMQ9"/>
<organism evidence="2 3">
    <name type="scientific">Pleuronectes platessa</name>
    <name type="common">European plaice</name>
    <dbReference type="NCBI Taxonomy" id="8262"/>
    <lineage>
        <taxon>Eukaryota</taxon>
        <taxon>Metazoa</taxon>
        <taxon>Chordata</taxon>
        <taxon>Craniata</taxon>
        <taxon>Vertebrata</taxon>
        <taxon>Euteleostomi</taxon>
        <taxon>Actinopterygii</taxon>
        <taxon>Neopterygii</taxon>
        <taxon>Teleostei</taxon>
        <taxon>Neoteleostei</taxon>
        <taxon>Acanthomorphata</taxon>
        <taxon>Carangaria</taxon>
        <taxon>Pleuronectiformes</taxon>
        <taxon>Pleuronectoidei</taxon>
        <taxon>Pleuronectidae</taxon>
        <taxon>Pleuronectes</taxon>
    </lineage>
</organism>
<name>A0A9N7UMQ9_PLEPL</name>
<sequence>MPCIRRAKLDPLAGHIRPTGRMFGTPGLSVSSPAEHILQRRCAHILRAHPVAHISCSADVRKSVPVQMCAHPAAYIRCAGAHPAVHISSSADVRTSCCAHLCQRTSCGAHLLQRTSPAAHISCSAHLLQRTSAVPPHILRRRCPHRASSIPFSSLQRNVTADQDNHIT</sequence>
<reference evidence="2" key="1">
    <citation type="submission" date="2020-03" db="EMBL/GenBank/DDBJ databases">
        <authorList>
            <person name="Weist P."/>
        </authorList>
    </citation>
    <scope>NUCLEOTIDE SEQUENCE</scope>
</reference>
<dbReference type="PROSITE" id="PS00028">
    <property type="entry name" value="ZINC_FINGER_C2H2_1"/>
    <property type="match status" value="1"/>
</dbReference>
<comment type="caution">
    <text evidence="2">The sequence shown here is derived from an EMBL/GenBank/DDBJ whole genome shotgun (WGS) entry which is preliminary data.</text>
</comment>
<proteinExistence type="predicted"/>
<dbReference type="EMBL" id="CADEAL010001524">
    <property type="protein sequence ID" value="CAB1433124.1"/>
    <property type="molecule type" value="Genomic_DNA"/>
</dbReference>
<dbReference type="InterPro" id="IPR013087">
    <property type="entry name" value="Znf_C2H2_type"/>
</dbReference>
<accession>A0A9N7UMQ9</accession>
<keyword evidence="3" id="KW-1185">Reference proteome</keyword>
<dbReference type="Proteomes" id="UP001153269">
    <property type="component" value="Unassembled WGS sequence"/>
</dbReference>